<dbReference type="PANTHER" id="PTHR30041:SF7">
    <property type="entry name" value="GLOBAL TRANSCRIPTIONAL REGULATOR SPX"/>
    <property type="match status" value="1"/>
</dbReference>
<dbReference type="PANTHER" id="PTHR30041">
    <property type="entry name" value="ARSENATE REDUCTASE"/>
    <property type="match status" value="1"/>
</dbReference>
<comment type="caution">
    <text evidence="2">The sequence shown here is derived from an EMBL/GenBank/DDBJ whole genome shotgun (WGS) entry which is preliminary data.</text>
</comment>
<comment type="similarity">
    <text evidence="1">Belongs to the ArsC family.</text>
</comment>
<evidence type="ECO:0000313" key="2">
    <source>
        <dbReference type="EMBL" id="MDG4984964.1"/>
    </source>
</evidence>
<evidence type="ECO:0000256" key="1">
    <source>
        <dbReference type="PROSITE-ProRule" id="PRU01282"/>
    </source>
</evidence>
<dbReference type="InterPro" id="IPR036249">
    <property type="entry name" value="Thioredoxin-like_sf"/>
</dbReference>
<evidence type="ECO:0000313" key="3">
    <source>
        <dbReference type="Proteomes" id="UP001152614"/>
    </source>
</evidence>
<protein>
    <submittedName>
        <fullName evidence="2">Transcriptional regulator Spx</fullName>
    </submittedName>
</protein>
<dbReference type="Gene3D" id="3.40.30.10">
    <property type="entry name" value="Glutaredoxin"/>
    <property type="match status" value="1"/>
</dbReference>
<dbReference type="SUPFAM" id="SSF52833">
    <property type="entry name" value="Thioredoxin-like"/>
    <property type="match status" value="1"/>
</dbReference>
<dbReference type="AlphaFoldDB" id="A0A9X4SAL9"/>
<reference evidence="2" key="1">
    <citation type="submission" date="2022-10" db="EMBL/GenBank/DDBJ databases">
        <authorList>
            <person name="Turner M.S."/>
            <person name="Huang W."/>
        </authorList>
    </citation>
    <scope>NUCLEOTIDE SEQUENCE</scope>
    <source>
        <strain evidence="2">3</strain>
    </source>
</reference>
<sequence length="121" mass="14490">MMIKIYSFAEVNRRTKQARAWLLEHDLQHQMITKDNLTLDILKKILIVSDNGFDDVLISEQRTKIYKKMKSVTKMTTMQLFEKILENPKLLKEPIIFDDNKMLTGYNSEEIRKFLPRDRKK</sequence>
<dbReference type="Pfam" id="PF03960">
    <property type="entry name" value="ArsC"/>
    <property type="match status" value="1"/>
</dbReference>
<dbReference type="Proteomes" id="UP001152614">
    <property type="component" value="Unassembled WGS sequence"/>
</dbReference>
<gene>
    <name evidence="2" type="ORF">OGZ51_12495</name>
</gene>
<organism evidence="2 3">
    <name type="scientific">Lactococcus lactis</name>
    <dbReference type="NCBI Taxonomy" id="1358"/>
    <lineage>
        <taxon>Bacteria</taxon>
        <taxon>Bacillati</taxon>
        <taxon>Bacillota</taxon>
        <taxon>Bacilli</taxon>
        <taxon>Lactobacillales</taxon>
        <taxon>Streptococcaceae</taxon>
        <taxon>Lactococcus</taxon>
    </lineage>
</organism>
<dbReference type="PROSITE" id="PS51353">
    <property type="entry name" value="ARSC"/>
    <property type="match status" value="1"/>
</dbReference>
<dbReference type="EMBL" id="JAOWLY010000017">
    <property type="protein sequence ID" value="MDG4984964.1"/>
    <property type="molecule type" value="Genomic_DNA"/>
</dbReference>
<accession>A0A9X4SAL9</accession>
<dbReference type="InterPro" id="IPR006660">
    <property type="entry name" value="Arsenate_reductase-like"/>
</dbReference>
<reference evidence="2" key="2">
    <citation type="journal article" date="2023" name="Food Microbiol.">
        <title>Evaluation of the fermentation potential of lactic acid bacteria isolated from herbs, fruits and vegetables as starter cultures in nut-based milk alternatives.</title>
        <authorList>
            <person name="Huang W."/>
            <person name="Dong A."/>
            <person name="Pham H.T."/>
            <person name="Zhou C."/>
            <person name="Huo Z."/>
            <person name="Watjen A.P."/>
            <person name="Prakash S."/>
            <person name="Bang-Berthelsen C.H."/>
            <person name="Turner M.S."/>
        </authorList>
    </citation>
    <scope>NUCLEOTIDE SEQUENCE</scope>
    <source>
        <strain evidence="2">3</strain>
    </source>
</reference>
<proteinExistence type="inferred from homology"/>
<name>A0A9X4SAL9_9LACT</name>